<reference evidence="2" key="2">
    <citation type="submission" date="2015-07" db="EMBL/GenBank/DDBJ databases">
        <title>Contrasting host-pathogen interactions and genome evolution in two generalist and specialist microsporidian pathogens of mosquitoes.</title>
        <authorList>
            <consortium name="The Broad Institute Genomics Platform"/>
            <consortium name="The Broad Institute Genome Sequencing Center for Infectious Disease"/>
            <person name="Cuomo C.A."/>
            <person name="Sanscrainte N.D."/>
            <person name="Goldberg J.M."/>
            <person name="Heiman D."/>
            <person name="Young S."/>
            <person name="Zeng Q."/>
            <person name="Becnel J.J."/>
            <person name="Birren B.W."/>
        </authorList>
    </citation>
    <scope>NUCLEOTIDE SEQUENCE [LARGE SCALE GENOMIC DNA]</scope>
    <source>
        <strain evidence="2">USNM 41457</strain>
    </source>
</reference>
<dbReference type="HOGENOM" id="CLU_2061444_0_0_1"/>
<accession>J9DMR7</accession>
<proteinExistence type="predicted"/>
<dbReference type="VEuPathDB" id="MicrosporidiaDB:EDEG_02974"/>
<gene>
    <name evidence="1" type="ORF">EDEG_02974</name>
</gene>
<comment type="caution">
    <text evidence="1">The sequence shown here is derived from an EMBL/GenBank/DDBJ whole genome shotgun (WGS) entry which is preliminary data.</text>
</comment>
<dbReference type="InParanoid" id="J9DMR7"/>
<dbReference type="EMBL" id="AFBI03000063">
    <property type="protein sequence ID" value="EJW02632.1"/>
    <property type="molecule type" value="Genomic_DNA"/>
</dbReference>
<name>J9DMR7_EDHAE</name>
<reference evidence="1 2" key="1">
    <citation type="submission" date="2011-08" db="EMBL/GenBank/DDBJ databases">
        <authorList>
            <person name="Liu Z.J."/>
            <person name="Shi F.L."/>
            <person name="Lu J.Q."/>
            <person name="Li M."/>
            <person name="Wang Z.L."/>
        </authorList>
    </citation>
    <scope>NUCLEOTIDE SEQUENCE [LARGE SCALE GENOMIC DNA]</scope>
    <source>
        <strain evidence="1 2">USNM 41457</strain>
    </source>
</reference>
<dbReference type="AlphaFoldDB" id="J9DMR7"/>
<organism evidence="1 2">
    <name type="scientific">Edhazardia aedis (strain USNM 41457)</name>
    <name type="common">Microsporidian parasite</name>
    <dbReference type="NCBI Taxonomy" id="1003232"/>
    <lineage>
        <taxon>Eukaryota</taxon>
        <taxon>Fungi</taxon>
        <taxon>Fungi incertae sedis</taxon>
        <taxon>Microsporidia</taxon>
        <taxon>Edhazardia</taxon>
    </lineage>
</organism>
<dbReference type="Proteomes" id="UP000003163">
    <property type="component" value="Unassembled WGS sequence"/>
</dbReference>
<evidence type="ECO:0000313" key="2">
    <source>
        <dbReference type="Proteomes" id="UP000003163"/>
    </source>
</evidence>
<keyword evidence="2" id="KW-1185">Reference proteome</keyword>
<evidence type="ECO:0000313" key="1">
    <source>
        <dbReference type="EMBL" id="EJW02632.1"/>
    </source>
</evidence>
<sequence>MSLYNLITILKSRLNSDRIRIQSNIFKIPVICSYCGHTGLLKPHFMKYEFKLCDYTIFKIIGDVVPVCVACCRKASIYNLEKCKICKSYGDFRYQVCPDCRRFKEYCVFEDSNEHFVAL</sequence>
<protein>
    <submittedName>
        <fullName evidence="1">Uncharacterized protein</fullName>
    </submittedName>
</protein>